<feature type="domain" description="STAND NTPase 4 small alpha/beta" evidence="1">
    <location>
        <begin position="502"/>
        <end position="555"/>
    </location>
</feature>
<organism evidence="2 3">
    <name type="scientific">Candidatus Cryosericum septentrionale</name>
    <dbReference type="NCBI Taxonomy" id="2290913"/>
    <lineage>
        <taxon>Bacteria</taxon>
        <taxon>Pseudomonadati</taxon>
        <taxon>Caldisericota/Cryosericota group</taxon>
        <taxon>Candidatus Cryosericota</taxon>
        <taxon>Candidatus Cryosericia</taxon>
        <taxon>Candidatus Cryosericales</taxon>
        <taxon>Candidatus Cryosericaceae</taxon>
        <taxon>Candidatus Cryosericum</taxon>
    </lineage>
</organism>
<dbReference type="SUPFAM" id="SSF52540">
    <property type="entry name" value="P-loop containing nucleoside triphosphate hydrolases"/>
    <property type="match status" value="1"/>
</dbReference>
<dbReference type="OrthoDB" id="6064495at2"/>
<keyword evidence="3" id="KW-1185">Reference proteome</keyword>
<evidence type="ECO:0000313" key="2">
    <source>
        <dbReference type="EMBL" id="RIE17686.1"/>
    </source>
</evidence>
<sequence>MDQTIDLAGQARSLVRSEREKILCEIPETELHGHLKSLFEKMQPDYTVEVTHGVAEYGKDLVIVKRDKFAAQVVGIVVKRGDIKGKTVGHVEDILSSVERAFKTGTPRELAEIESQMRQAAELGAELKATFAELRVTDVYVVIAGTISVSARKRLKGQLHVPIQVFDLTWLVDNFTDFYPQVFFDGRAQNYIQSEIERLQRTPWMSQKGRNLTDYYVDPTFMSCDIPIDLNLDHLAALAELRRFPFQKLPDIITQKGHVLILGDPGSGKSAALAKMALDKLRVASTQLRAGQRNAPELRIPVFLTARELLSIRSAEELLTLRLKDPRVVPEGARIDCLLVDGLDEIPRKDRLTALQRATELADSQKCSVVVASRRVSDVQAVSNGNYARYEILPFGTGQAIELFKHLASSSIMLEALTEGLQRIQLQIPLFPLSLLLLIRLVEQEKEIPASITELYTDFLDIALGKFDPDKGIQVLFEYHMKEDFLAHLAYGEFFEKDRLAIPREDFDSFLDTYVVDLDINREKLQDFLTDLERAGILDLKDEVEFKHRSFLDYFTASYIYGHREEIEHLHDRIVQIYYEGFWEEVAFFYVGLKMELNDDLMSKLLQHEHVTLSDLVLRLLIGRLLQAGWKSTSSVKRRGIDGAIDVAEPIYTSFLEVCRKRDAVFPSIYSDFLMLSLVEASFSSNFLKTQLADLFAQCISRNDDRALSRSILFLWAEQRLMTPGELRGAVEQCSKLLSGVRAFLPAERARYLWLLKLIGRKDRELEQLITKKLKRLTKVHPDVMKGLLPYRQPLRSLKR</sequence>
<dbReference type="Proteomes" id="UP000266113">
    <property type="component" value="Unassembled WGS sequence"/>
</dbReference>
<proteinExistence type="predicted"/>
<dbReference type="InterPro" id="IPR027417">
    <property type="entry name" value="P-loop_NTPase"/>
</dbReference>
<protein>
    <recommendedName>
        <fullName evidence="1">STAND NTPase 4 small alpha/beta domain-containing protein</fullName>
    </recommendedName>
</protein>
<dbReference type="PANTHER" id="PTHR46844:SF1">
    <property type="entry name" value="SLR5058 PROTEIN"/>
    <property type="match status" value="1"/>
</dbReference>
<accession>A0A398DPS0</accession>
<dbReference type="InterPro" id="IPR057123">
    <property type="entry name" value="STAND_NTPase4_dom"/>
</dbReference>
<reference evidence="2 3" key="1">
    <citation type="submission" date="2018-09" db="EMBL/GenBank/DDBJ databases">
        <title>Discovery and Ecogenomic Context for Candidatus Cryosericales, a Global Caldiserica Order Active in Thawing Permafrost.</title>
        <authorList>
            <person name="Martinez M.A."/>
            <person name="Woodcroft B.J."/>
            <person name="Ignacio Espinoza J.C."/>
            <person name="Zayed A."/>
            <person name="Singleton C.M."/>
            <person name="Boyd J."/>
            <person name="Li Y.-F."/>
            <person name="Purvine S."/>
            <person name="Maughan H."/>
            <person name="Hodgkins S.B."/>
            <person name="Anderson D."/>
            <person name="Sederholm M."/>
            <person name="Temperton B."/>
            <person name="Saleska S.R."/>
            <person name="Tyson G.W."/>
            <person name="Rich V.I."/>
        </authorList>
    </citation>
    <scope>NUCLEOTIDE SEQUENCE [LARGE SCALE GENOMIC DNA]</scope>
    <source>
        <strain evidence="2 3">SMC1</strain>
    </source>
</reference>
<dbReference type="Pfam" id="PF24406">
    <property type="entry name" value="nSTAND_NTPase4"/>
    <property type="match status" value="1"/>
</dbReference>
<name>A0A398DPS0_9BACT</name>
<dbReference type="RefSeq" id="WP_119084847.1">
    <property type="nucleotide sequence ID" value="NZ_QXIY01000001.1"/>
</dbReference>
<evidence type="ECO:0000313" key="3">
    <source>
        <dbReference type="Proteomes" id="UP000266113"/>
    </source>
</evidence>
<gene>
    <name evidence="2" type="ORF">SMC1_00440</name>
</gene>
<dbReference type="Gene3D" id="3.40.50.300">
    <property type="entry name" value="P-loop containing nucleotide triphosphate hydrolases"/>
    <property type="match status" value="1"/>
</dbReference>
<evidence type="ECO:0000259" key="1">
    <source>
        <dbReference type="Pfam" id="PF24406"/>
    </source>
</evidence>
<comment type="caution">
    <text evidence="2">The sequence shown here is derived from an EMBL/GenBank/DDBJ whole genome shotgun (WGS) entry which is preliminary data.</text>
</comment>
<dbReference type="PANTHER" id="PTHR46844">
    <property type="entry name" value="SLR5058 PROTEIN"/>
    <property type="match status" value="1"/>
</dbReference>
<dbReference type="EMBL" id="QXIY01000001">
    <property type="protein sequence ID" value="RIE17686.1"/>
    <property type="molecule type" value="Genomic_DNA"/>
</dbReference>
<dbReference type="AlphaFoldDB" id="A0A398DPS0"/>